<dbReference type="EMBL" id="CP113797">
    <property type="protein sequence ID" value="WAL60249.1"/>
    <property type="molecule type" value="Genomic_DNA"/>
</dbReference>
<dbReference type="RefSeq" id="WP_268610117.1">
    <property type="nucleotide sequence ID" value="NZ_CP113797.1"/>
</dbReference>
<dbReference type="InterPro" id="IPR051465">
    <property type="entry name" value="Cell_Envelope_Struct_Comp"/>
</dbReference>
<evidence type="ECO:0008006" key="5">
    <source>
        <dbReference type="Google" id="ProtNLM"/>
    </source>
</evidence>
<protein>
    <recommendedName>
        <fullName evidence="5">Secreted protein</fullName>
    </recommendedName>
</protein>
<gene>
    <name evidence="3" type="ORF">OXH18_24300</name>
</gene>
<organism evidence="3 4">
    <name type="scientific">Thermocoleostomius sinensis A174</name>
    <dbReference type="NCBI Taxonomy" id="2016057"/>
    <lineage>
        <taxon>Bacteria</taxon>
        <taxon>Bacillati</taxon>
        <taxon>Cyanobacteriota</taxon>
        <taxon>Cyanophyceae</taxon>
        <taxon>Oculatellales</taxon>
        <taxon>Oculatellaceae</taxon>
        <taxon>Thermocoleostomius</taxon>
    </lineage>
</organism>
<proteinExistence type="predicted"/>
<sequence length="124" mass="13479">MQQRLMFTALILLATGITHPIVTLAQSSEVPTAGDCLVGTPEGVFAGDRPLSRDQFAAGLDACLRPLETQLNLEQYATQAEMETTIQRQLELNRELGILSDRVDELLGEPSTPPTQTDTAPTQE</sequence>
<evidence type="ECO:0000256" key="2">
    <source>
        <dbReference type="SAM" id="SignalP"/>
    </source>
</evidence>
<feature type="chain" id="PRO_5039331481" description="Secreted protein" evidence="2">
    <location>
        <begin position="26"/>
        <end position="124"/>
    </location>
</feature>
<reference evidence="3" key="1">
    <citation type="submission" date="2022-12" db="EMBL/GenBank/DDBJ databases">
        <title>Polyphasic identification of a Novel Hot-Spring Cyanobacterium Ocullathermofonsia sinensis gen nov. sp. nov. and Genomic Insights on its Adaptations to the Thermal Habitat.</title>
        <authorList>
            <person name="Daroch M."/>
            <person name="Tang J."/>
            <person name="Jiang Y."/>
        </authorList>
    </citation>
    <scope>NUCLEOTIDE SEQUENCE</scope>
    <source>
        <strain evidence="3">PKUAC-SCTA174</strain>
    </source>
</reference>
<evidence type="ECO:0000256" key="1">
    <source>
        <dbReference type="SAM" id="MobiDB-lite"/>
    </source>
</evidence>
<accession>A0A9E8ZBM6</accession>
<dbReference type="KEGG" id="tsin:OXH18_24300"/>
<dbReference type="Proteomes" id="UP001163152">
    <property type="component" value="Chromosome"/>
</dbReference>
<dbReference type="PANTHER" id="PTHR43308">
    <property type="entry name" value="OUTER MEMBRANE PROTEIN ALPHA-RELATED"/>
    <property type="match status" value="1"/>
</dbReference>
<name>A0A9E8ZBM6_9CYAN</name>
<evidence type="ECO:0000313" key="3">
    <source>
        <dbReference type="EMBL" id="WAL60249.1"/>
    </source>
</evidence>
<feature type="region of interest" description="Disordered" evidence="1">
    <location>
        <begin position="104"/>
        <end position="124"/>
    </location>
</feature>
<keyword evidence="4" id="KW-1185">Reference proteome</keyword>
<feature type="compositionally biased region" description="Low complexity" evidence="1">
    <location>
        <begin position="114"/>
        <end position="124"/>
    </location>
</feature>
<dbReference type="AlphaFoldDB" id="A0A9E8ZBM6"/>
<dbReference type="PANTHER" id="PTHR43308:SF1">
    <property type="entry name" value="OUTER MEMBRANE PROTEIN ALPHA"/>
    <property type="match status" value="1"/>
</dbReference>
<evidence type="ECO:0000313" key="4">
    <source>
        <dbReference type="Proteomes" id="UP001163152"/>
    </source>
</evidence>
<feature type="signal peptide" evidence="2">
    <location>
        <begin position="1"/>
        <end position="25"/>
    </location>
</feature>
<keyword evidence="2" id="KW-0732">Signal</keyword>